<protein>
    <recommendedName>
        <fullName evidence="3">L-tyrosine 3-hydroxylase</fullName>
    </recommendedName>
</protein>
<sequence>MTAARYDVAPPTLDLVLPEADLPPSGAECPPSCGAALEHRWQTSEWVMLTRQAQHGKSLVGFPSPRQPADLAWHRWLVGHQVTFLEWSLLRDVLTHEQSAPAEEVVRLLDLYSALLLYAGSCSPALYHRIVRPRMTQAHPAFSGEWARDYQGLPRLLKRAADAGPPAMAQAARRNHRVHAAVAAYLVPEGASLLQQAGRGAGEEPSQQEADLYDRFFLSRRGPVCRHALKAQLLPRLLWVIADLESRGLYYASPPLSREALPTTREHVVHTEETIQIRLRQQAVQLADSLETNTAQT</sequence>
<keyword evidence="2" id="KW-1185">Reference proteome</keyword>
<reference evidence="1 2" key="1">
    <citation type="submission" date="2020-05" db="EMBL/GenBank/DDBJ databases">
        <title>Whole genome shotgun sequence of Streptomyces fulvorobeus NBRC 15897.</title>
        <authorList>
            <person name="Komaki H."/>
            <person name="Tamura T."/>
        </authorList>
    </citation>
    <scope>NUCLEOTIDE SEQUENCE [LARGE SCALE GENOMIC DNA]</scope>
    <source>
        <strain evidence="1 2">NBRC 15897</strain>
    </source>
</reference>
<evidence type="ECO:0008006" key="3">
    <source>
        <dbReference type="Google" id="ProtNLM"/>
    </source>
</evidence>
<evidence type="ECO:0000313" key="2">
    <source>
        <dbReference type="Proteomes" id="UP000498980"/>
    </source>
</evidence>
<dbReference type="AlphaFoldDB" id="A0A7J0CF13"/>
<accession>A0A7J0CF13</accession>
<name>A0A7J0CF13_9ACTN</name>
<comment type="caution">
    <text evidence="1">The sequence shown here is derived from an EMBL/GenBank/DDBJ whole genome shotgun (WGS) entry which is preliminary data.</text>
</comment>
<gene>
    <name evidence="1" type="ORF">Sfulv_58660</name>
</gene>
<dbReference type="Proteomes" id="UP000498980">
    <property type="component" value="Unassembled WGS sequence"/>
</dbReference>
<dbReference type="EMBL" id="BLWC01000001">
    <property type="protein sequence ID" value="GFN01056.1"/>
    <property type="molecule type" value="Genomic_DNA"/>
</dbReference>
<proteinExistence type="predicted"/>
<organism evidence="1 2">
    <name type="scientific">Streptomyces fulvorobeus</name>
    <dbReference type="NCBI Taxonomy" id="284028"/>
    <lineage>
        <taxon>Bacteria</taxon>
        <taxon>Bacillati</taxon>
        <taxon>Actinomycetota</taxon>
        <taxon>Actinomycetes</taxon>
        <taxon>Kitasatosporales</taxon>
        <taxon>Streptomycetaceae</taxon>
        <taxon>Streptomyces</taxon>
    </lineage>
</organism>
<evidence type="ECO:0000313" key="1">
    <source>
        <dbReference type="EMBL" id="GFN01056.1"/>
    </source>
</evidence>